<keyword evidence="5" id="KW-0521">NADP</keyword>
<dbReference type="InterPro" id="IPR036388">
    <property type="entry name" value="WH-like_DNA-bd_sf"/>
</dbReference>
<keyword evidence="4 9" id="KW-0274">FAD</keyword>
<dbReference type="InterPro" id="IPR023753">
    <property type="entry name" value="FAD/NAD-binding_dom"/>
</dbReference>
<dbReference type="SMART" id="SM00049">
    <property type="entry name" value="DEP"/>
    <property type="match status" value="1"/>
</dbReference>
<dbReference type="AlphaFoldDB" id="A0A2R5GBM1"/>
<gene>
    <name evidence="11" type="ORF">FCC1311_013512</name>
</gene>
<comment type="caution">
    <text evidence="11">The sequence shown here is derived from an EMBL/GenBank/DDBJ whole genome shotgun (WGS) entry which is preliminary data.</text>
</comment>
<dbReference type="InterPro" id="IPR036188">
    <property type="entry name" value="FAD/NAD-bd_sf"/>
</dbReference>
<dbReference type="InParanoid" id="A0A2R5GBM1"/>
<dbReference type="InterPro" id="IPR012999">
    <property type="entry name" value="Pyr_OxRdtase_I_AS"/>
</dbReference>
<dbReference type="Pfam" id="PF07992">
    <property type="entry name" value="Pyr_redox_2"/>
    <property type="match status" value="1"/>
</dbReference>
<dbReference type="Pfam" id="PF00610">
    <property type="entry name" value="DEP"/>
    <property type="match status" value="1"/>
</dbReference>
<keyword evidence="3 9" id="KW-0285">Flavoprotein</keyword>
<dbReference type="GO" id="GO:0050660">
    <property type="term" value="F:flavin adenine dinucleotide binding"/>
    <property type="evidence" value="ECO:0007669"/>
    <property type="project" value="TreeGrafter"/>
</dbReference>
<sequence>MDLTDLSGLCALVQRNVTSKDRTYHFQNFKQCFIGSEAVDFMVNSKVVGTREEAVELGQQMLEQGLFQHVTQDRDFEDNKLFYRFKSLDRDRGHAEEGSTWAAVELQGGRPVGEDVGHGDEDEDVPVEPLDEHNVRLLDLCKPAKWVNPKPEKRYNMVVIGAGAGGLVTTASVAGTGGKVAIIEKHVMGGDCINVGCVPSKALLRCARAAKEVRNASEFGIEVADFTVNFGKIMERMRRLRASIAPNDSADRFTSLGADVFQGKARFVGPDEVEVDGQRLKFARAVIATGGRARVPPIPGIESVRYLTNASLFNLTELPEVFGVIGGGPIGSEMAQAFARFGSKVFLFDRSPKILPREDAEAAEIVQASMLADGVNFKFNAEVRHVEPAGEDGNRIALTVSCDGGPEEVIELDDLLISAGRVPNVEGLGLEEAGVEYNQRGIEVNDRLQTSNKSIFAVGDVCLPYQFTHASDFSARMVVRNALFFGNNKFSDLLIPWVTYTEPEVAHVGKYEHQLDEEGVAYDVYRVDMAENDRAILEGDTEGFVKVVCAKGKDTVLGATIVSDTAGDMIGEISVAMQNGIGLSGVGATIHSYPTRADAIRRTGDLYNKTRLTPRNKALLRTLLSLRR</sequence>
<protein>
    <submittedName>
        <fullName evidence="11">Dihydrolipoyl dehydrogenase, mitochondrial</fullName>
    </submittedName>
</protein>
<dbReference type="InterPro" id="IPR004099">
    <property type="entry name" value="Pyr_nucl-diS_OxRdtase_dimer"/>
</dbReference>
<evidence type="ECO:0000256" key="3">
    <source>
        <dbReference type="ARBA" id="ARBA00022630"/>
    </source>
</evidence>
<dbReference type="InterPro" id="IPR016156">
    <property type="entry name" value="FAD/NAD-linked_Rdtase_dimer_sf"/>
</dbReference>
<keyword evidence="12" id="KW-1185">Reference proteome</keyword>
<dbReference type="Pfam" id="PF02852">
    <property type="entry name" value="Pyr_redox_dim"/>
    <property type="match status" value="1"/>
</dbReference>
<keyword evidence="6 9" id="KW-0560">Oxidoreductase</keyword>
<evidence type="ECO:0000313" key="12">
    <source>
        <dbReference type="Proteomes" id="UP000241890"/>
    </source>
</evidence>
<dbReference type="InterPro" id="IPR036390">
    <property type="entry name" value="WH_DNA-bd_sf"/>
</dbReference>
<evidence type="ECO:0000256" key="1">
    <source>
        <dbReference type="ARBA" id="ARBA00001974"/>
    </source>
</evidence>
<dbReference type="FunFam" id="3.30.390.30:FF:000001">
    <property type="entry name" value="Dihydrolipoyl dehydrogenase"/>
    <property type="match status" value="1"/>
</dbReference>
<dbReference type="PRINTS" id="PR00411">
    <property type="entry name" value="PNDRDTASEI"/>
</dbReference>
<dbReference type="Gene3D" id="3.30.390.30">
    <property type="match status" value="1"/>
</dbReference>
<dbReference type="NCBIfam" id="NF004991">
    <property type="entry name" value="PRK06370.1-3"/>
    <property type="match status" value="1"/>
</dbReference>
<dbReference type="Gene3D" id="1.10.10.10">
    <property type="entry name" value="Winged helix-like DNA-binding domain superfamily/Winged helix DNA-binding domain"/>
    <property type="match status" value="1"/>
</dbReference>
<comment type="cofactor">
    <cofactor evidence="1">
        <name>FAD</name>
        <dbReference type="ChEBI" id="CHEBI:57692"/>
    </cofactor>
</comment>
<dbReference type="PROSITE" id="PS50186">
    <property type="entry name" value="DEP"/>
    <property type="match status" value="1"/>
</dbReference>
<dbReference type="SUPFAM" id="SSF51905">
    <property type="entry name" value="FAD/NAD(P)-binding domain"/>
    <property type="match status" value="1"/>
</dbReference>
<dbReference type="EMBL" id="BEYU01000011">
    <property type="protein sequence ID" value="GBG25134.1"/>
    <property type="molecule type" value="Genomic_DNA"/>
</dbReference>
<dbReference type="Proteomes" id="UP000241890">
    <property type="component" value="Unassembled WGS sequence"/>
</dbReference>
<feature type="domain" description="DEP" evidence="10">
    <location>
        <begin position="13"/>
        <end position="87"/>
    </location>
</feature>
<evidence type="ECO:0000256" key="2">
    <source>
        <dbReference type="ARBA" id="ARBA00007532"/>
    </source>
</evidence>
<dbReference type="OrthoDB" id="361797at2759"/>
<evidence type="ECO:0000313" key="11">
    <source>
        <dbReference type="EMBL" id="GBG25134.1"/>
    </source>
</evidence>
<comment type="similarity">
    <text evidence="2 9">Belongs to the class-I pyridine nucleotide-disulfide oxidoreductase family.</text>
</comment>
<evidence type="ECO:0000256" key="6">
    <source>
        <dbReference type="ARBA" id="ARBA00023002"/>
    </source>
</evidence>
<keyword evidence="7" id="KW-1015">Disulfide bond</keyword>
<evidence type="ECO:0000256" key="4">
    <source>
        <dbReference type="ARBA" id="ARBA00022827"/>
    </source>
</evidence>
<dbReference type="PROSITE" id="PS00076">
    <property type="entry name" value="PYRIDINE_REDOX_1"/>
    <property type="match status" value="1"/>
</dbReference>
<evidence type="ECO:0000256" key="9">
    <source>
        <dbReference type="RuleBase" id="RU003691"/>
    </source>
</evidence>
<evidence type="ECO:0000256" key="7">
    <source>
        <dbReference type="ARBA" id="ARBA00023157"/>
    </source>
</evidence>
<dbReference type="CDD" id="cd04371">
    <property type="entry name" value="DEP"/>
    <property type="match status" value="1"/>
</dbReference>
<proteinExistence type="inferred from homology"/>
<dbReference type="PANTHER" id="PTHR43014:SF2">
    <property type="entry name" value="MERCURIC REDUCTASE"/>
    <property type="match status" value="1"/>
</dbReference>
<dbReference type="InterPro" id="IPR000591">
    <property type="entry name" value="DEP_dom"/>
</dbReference>
<dbReference type="Gene3D" id="3.50.50.60">
    <property type="entry name" value="FAD/NAD(P)-binding domain"/>
    <property type="match status" value="2"/>
</dbReference>
<dbReference type="SUPFAM" id="SSF55424">
    <property type="entry name" value="FAD/NAD-linked reductases, dimerisation (C-terminal) domain"/>
    <property type="match status" value="1"/>
</dbReference>
<accession>A0A2R5GBM1</accession>
<dbReference type="SUPFAM" id="SSF46785">
    <property type="entry name" value="Winged helix' DNA-binding domain"/>
    <property type="match status" value="1"/>
</dbReference>
<dbReference type="GO" id="GO:0035556">
    <property type="term" value="P:intracellular signal transduction"/>
    <property type="evidence" value="ECO:0007669"/>
    <property type="project" value="InterPro"/>
</dbReference>
<dbReference type="GO" id="GO:0003955">
    <property type="term" value="F:NAD(P)H dehydrogenase (quinone) activity"/>
    <property type="evidence" value="ECO:0007669"/>
    <property type="project" value="TreeGrafter"/>
</dbReference>
<evidence type="ECO:0000256" key="8">
    <source>
        <dbReference type="ARBA" id="ARBA00023284"/>
    </source>
</evidence>
<name>A0A2R5GBM1_9STRA</name>
<evidence type="ECO:0000259" key="10">
    <source>
        <dbReference type="PROSITE" id="PS50186"/>
    </source>
</evidence>
<organism evidence="11 12">
    <name type="scientific">Hondaea fermentalgiana</name>
    <dbReference type="NCBI Taxonomy" id="2315210"/>
    <lineage>
        <taxon>Eukaryota</taxon>
        <taxon>Sar</taxon>
        <taxon>Stramenopiles</taxon>
        <taxon>Bigyra</taxon>
        <taxon>Labyrinthulomycetes</taxon>
        <taxon>Thraustochytrida</taxon>
        <taxon>Thraustochytriidae</taxon>
        <taxon>Hondaea</taxon>
    </lineage>
</organism>
<keyword evidence="8 9" id="KW-0676">Redox-active center</keyword>
<dbReference type="GO" id="GO:0016668">
    <property type="term" value="F:oxidoreductase activity, acting on a sulfur group of donors, NAD(P) as acceptor"/>
    <property type="evidence" value="ECO:0007669"/>
    <property type="project" value="InterPro"/>
</dbReference>
<dbReference type="PRINTS" id="PR00368">
    <property type="entry name" value="FADPNR"/>
</dbReference>
<evidence type="ECO:0000256" key="5">
    <source>
        <dbReference type="ARBA" id="ARBA00022857"/>
    </source>
</evidence>
<reference evidence="11 12" key="1">
    <citation type="submission" date="2017-12" db="EMBL/GenBank/DDBJ databases">
        <title>Sequencing, de novo assembly and annotation of complete genome of a new Thraustochytrid species, strain FCC1311.</title>
        <authorList>
            <person name="Sedici K."/>
            <person name="Godart F."/>
            <person name="Aiese Cigliano R."/>
            <person name="Sanseverino W."/>
            <person name="Barakat M."/>
            <person name="Ortet P."/>
            <person name="Marechal E."/>
            <person name="Cagnac O."/>
            <person name="Amato A."/>
        </authorList>
    </citation>
    <scope>NUCLEOTIDE SEQUENCE [LARGE SCALE GENOMIC DNA]</scope>
</reference>
<dbReference type="PANTHER" id="PTHR43014">
    <property type="entry name" value="MERCURIC REDUCTASE"/>
    <property type="match status" value="1"/>
</dbReference>